<dbReference type="AlphaFoldDB" id="A0A843U1U7"/>
<name>A0A843U1U7_COLES</name>
<keyword evidence="1" id="KW-0472">Membrane</keyword>
<evidence type="ECO:0000313" key="3">
    <source>
        <dbReference type="Proteomes" id="UP000652761"/>
    </source>
</evidence>
<comment type="caution">
    <text evidence="2">The sequence shown here is derived from an EMBL/GenBank/DDBJ whole genome shotgun (WGS) entry which is preliminary data.</text>
</comment>
<feature type="transmembrane region" description="Helical" evidence="1">
    <location>
        <begin position="218"/>
        <end position="239"/>
    </location>
</feature>
<accession>A0A843U1U7</accession>
<reference evidence="2" key="1">
    <citation type="submission" date="2017-07" db="EMBL/GenBank/DDBJ databases">
        <title>Taro Niue Genome Assembly and Annotation.</title>
        <authorList>
            <person name="Atibalentja N."/>
            <person name="Keating K."/>
            <person name="Fields C.J."/>
        </authorList>
    </citation>
    <scope>NUCLEOTIDE SEQUENCE</scope>
    <source>
        <strain evidence="2">Niue_2</strain>
        <tissue evidence="2">Leaf</tissue>
    </source>
</reference>
<keyword evidence="1" id="KW-0812">Transmembrane</keyword>
<keyword evidence="3" id="KW-1185">Reference proteome</keyword>
<keyword evidence="1" id="KW-1133">Transmembrane helix</keyword>
<gene>
    <name evidence="2" type="ORF">Taro_009936</name>
</gene>
<feature type="transmembrane region" description="Helical" evidence="1">
    <location>
        <begin position="179"/>
        <end position="198"/>
    </location>
</feature>
<protein>
    <submittedName>
        <fullName evidence="2">Uncharacterized protein</fullName>
    </submittedName>
</protein>
<sequence length="369" mass="39070">MERGSRRAVAGLSVLRGVGSPRFCVSQARECARGLSRCNGTVEVLSSSWTPSLSGRVVVRLRERRQWDSDLLWWFGWSPQFFGFTSIVELQLDLSSVTARLRVVVLPVEDCHGVGIVLVEVSVEVELCSVGVVWLASEARSLGNALPGLPLVWLEEVLCQTCTTSSSASRVVRACAPSGYAPAAAAPAVVVVAAPAVAPTTTPVVVATTTTLRDATTATLAVVSVVAAAATTVAVIINLRLSTNRAQLSTDDEVVIGLQNQSIVASAPRSDSDSAITILDNEIVIPLQSDATIGTVLGHRVVVAQATGLWSWRARLVHGEAVVVLLHAWTTSPRGRRMGTTLGPPWPGWIACPKSQEGRPTGGSRNFIQ</sequence>
<dbReference type="EMBL" id="NMUH01000353">
    <property type="protein sequence ID" value="MQL77511.1"/>
    <property type="molecule type" value="Genomic_DNA"/>
</dbReference>
<organism evidence="2 3">
    <name type="scientific">Colocasia esculenta</name>
    <name type="common">Wild taro</name>
    <name type="synonym">Arum esculentum</name>
    <dbReference type="NCBI Taxonomy" id="4460"/>
    <lineage>
        <taxon>Eukaryota</taxon>
        <taxon>Viridiplantae</taxon>
        <taxon>Streptophyta</taxon>
        <taxon>Embryophyta</taxon>
        <taxon>Tracheophyta</taxon>
        <taxon>Spermatophyta</taxon>
        <taxon>Magnoliopsida</taxon>
        <taxon>Liliopsida</taxon>
        <taxon>Araceae</taxon>
        <taxon>Aroideae</taxon>
        <taxon>Colocasieae</taxon>
        <taxon>Colocasia</taxon>
    </lineage>
</organism>
<dbReference type="Proteomes" id="UP000652761">
    <property type="component" value="Unassembled WGS sequence"/>
</dbReference>
<proteinExistence type="predicted"/>
<evidence type="ECO:0000313" key="2">
    <source>
        <dbReference type="EMBL" id="MQL77511.1"/>
    </source>
</evidence>
<evidence type="ECO:0000256" key="1">
    <source>
        <dbReference type="SAM" id="Phobius"/>
    </source>
</evidence>